<dbReference type="InterPro" id="IPR029044">
    <property type="entry name" value="Nucleotide-diphossugar_trans"/>
</dbReference>
<reference evidence="2" key="1">
    <citation type="submission" date="2023-07" db="EMBL/GenBank/DDBJ databases">
        <title>Verminephrobacter genomes.</title>
        <authorList>
            <person name="Lund M.B."/>
        </authorList>
    </citation>
    <scope>NUCLEOTIDE SEQUENCE [LARGE SCALE GENOMIC DNA]</scope>
    <source>
        <strain evidence="2">AtM5-05</strain>
    </source>
</reference>
<name>A0ABT3KNW1_9BURK</name>
<comment type="caution">
    <text evidence="1">The sequence shown here is derived from an EMBL/GenBank/DDBJ whole genome shotgun (WGS) entry which is preliminary data.</text>
</comment>
<dbReference type="GeneID" id="77322740"/>
<dbReference type="PANTHER" id="PTHR21485:SF3">
    <property type="entry name" value="N-ACYLNEURAMINATE CYTIDYLYLTRANSFERASE"/>
    <property type="match status" value="1"/>
</dbReference>
<dbReference type="Gene3D" id="3.90.550.10">
    <property type="entry name" value="Spore Coat Polysaccharide Biosynthesis Protein SpsA, Chain A"/>
    <property type="match status" value="1"/>
</dbReference>
<dbReference type="Proteomes" id="UP001208935">
    <property type="component" value="Unassembled WGS sequence"/>
</dbReference>
<protein>
    <submittedName>
        <fullName evidence="1">Acylneuraminate cytidylyltransferase family protein</fullName>
    </submittedName>
</protein>
<organism evidence="1 2">
    <name type="scientific">Verminephrobacter aporrectodeae subsp. tuberculatae</name>
    <dbReference type="NCBI Taxonomy" id="1110392"/>
    <lineage>
        <taxon>Bacteria</taxon>
        <taxon>Pseudomonadati</taxon>
        <taxon>Pseudomonadota</taxon>
        <taxon>Betaproteobacteria</taxon>
        <taxon>Burkholderiales</taxon>
        <taxon>Comamonadaceae</taxon>
        <taxon>Verminephrobacter</taxon>
    </lineage>
</organism>
<dbReference type="GO" id="GO:0016779">
    <property type="term" value="F:nucleotidyltransferase activity"/>
    <property type="evidence" value="ECO:0007669"/>
    <property type="project" value="UniProtKB-KW"/>
</dbReference>
<accession>A0ABT3KNW1</accession>
<dbReference type="InterPro" id="IPR050793">
    <property type="entry name" value="CMP-NeuNAc_synthase"/>
</dbReference>
<evidence type="ECO:0000313" key="1">
    <source>
        <dbReference type="EMBL" id="MCW5320016.1"/>
    </source>
</evidence>
<dbReference type="PANTHER" id="PTHR21485">
    <property type="entry name" value="HAD SUPERFAMILY MEMBERS CMAS AND KDSC"/>
    <property type="match status" value="1"/>
</dbReference>
<dbReference type="Pfam" id="PF02348">
    <property type="entry name" value="CTP_transf_3"/>
    <property type="match status" value="1"/>
</dbReference>
<keyword evidence="1" id="KW-0548">Nucleotidyltransferase</keyword>
<dbReference type="InterPro" id="IPR003329">
    <property type="entry name" value="Cytidylyl_trans"/>
</dbReference>
<keyword evidence="1" id="KW-0808">Transferase</keyword>
<keyword evidence="2" id="KW-1185">Reference proteome</keyword>
<dbReference type="SUPFAM" id="SSF53448">
    <property type="entry name" value="Nucleotide-diphospho-sugar transferases"/>
    <property type="match status" value="1"/>
</dbReference>
<dbReference type="EMBL" id="QZCW01000001">
    <property type="protein sequence ID" value="MCW5320016.1"/>
    <property type="molecule type" value="Genomic_DNA"/>
</dbReference>
<sequence length="238" mass="25329">MSATAFIFARGGSKGVKNKNIYPVAGKPLIAHGIASALASQSVARVVVSTDDAQIAAVARAHGADVLERPSALADDSTPELLAWRHAIASFPQLFSGPAVQPFISLPATSPLRAAQDVDAAIAKFRSHPCDILFGVSPAHRNPYLNMVTIDAQGLLQIAIPGSSAVRRQEVPAMYDVTTCVYVGNASYIQSCTRLMQGRVGHIVIPPERALDIDSHYDIHLAQLLLTQPYPPCAKRSS</sequence>
<dbReference type="CDD" id="cd02513">
    <property type="entry name" value="CMP-NeuAc_Synthase"/>
    <property type="match status" value="1"/>
</dbReference>
<evidence type="ECO:0000313" key="2">
    <source>
        <dbReference type="Proteomes" id="UP001208935"/>
    </source>
</evidence>
<proteinExistence type="predicted"/>
<gene>
    <name evidence="1" type="ORF">D5039_02140</name>
</gene>
<dbReference type="RefSeq" id="WP_265258826.1">
    <property type="nucleotide sequence ID" value="NZ_QZCV01000003.1"/>
</dbReference>